<accession>A0AA41H5A0</accession>
<comment type="caution">
    <text evidence="1">The sequence shown here is derived from an EMBL/GenBank/DDBJ whole genome shotgun (WGS) entry which is preliminary data.</text>
</comment>
<sequence>MHYTLNEVDRHHQVNINESAPPVLIPKRCVCGKAATAKQLDQHSKCVACQLADRVATLQPEDLAILRHMVGATDHHPRSRWGFRNEYLCNHRDKPSMGRLMLAGFVIAGDAMLVLSPSDLRYFHATAAGCKLAGLPTKRASVALGARP</sequence>
<dbReference type="Proteomes" id="UP001162889">
    <property type="component" value="Unassembled WGS sequence"/>
</dbReference>
<reference evidence="1" key="1">
    <citation type="submission" date="2021-07" db="EMBL/GenBank/DDBJ databases">
        <title>Characterization of violacein-producing bacteria and related species.</title>
        <authorList>
            <person name="Wilson H.S."/>
            <person name="De Leon M.E."/>
        </authorList>
    </citation>
    <scope>NUCLEOTIDE SEQUENCE</scope>
    <source>
        <strain evidence="1">HSC-15S17</strain>
    </source>
</reference>
<dbReference type="EMBL" id="JAHTGR010000006">
    <property type="protein sequence ID" value="MBV6321933.1"/>
    <property type="molecule type" value="Genomic_DNA"/>
</dbReference>
<proteinExistence type="predicted"/>
<gene>
    <name evidence="1" type="ORF">KVP70_13375</name>
    <name evidence="2" type="ORF">L1274_000761</name>
</gene>
<evidence type="ECO:0000313" key="4">
    <source>
        <dbReference type="Proteomes" id="UP001162889"/>
    </source>
</evidence>
<dbReference type="EMBL" id="JALJZU010000001">
    <property type="protein sequence ID" value="MCP2007073.1"/>
    <property type="molecule type" value="Genomic_DNA"/>
</dbReference>
<reference evidence="2" key="2">
    <citation type="submission" date="2022-03" db="EMBL/GenBank/DDBJ databases">
        <title>Genome Encyclopedia of Bacteria and Archaea VI: Functional Genomics of Type Strains.</title>
        <authorList>
            <person name="Whitman W."/>
        </authorList>
    </citation>
    <scope>NUCLEOTIDE SEQUENCE</scope>
    <source>
        <strain evidence="2">HSC-15S17</strain>
    </source>
</reference>
<name>A0AA41H5A0_9BURK</name>
<evidence type="ECO:0000313" key="2">
    <source>
        <dbReference type="EMBL" id="MCP2007073.1"/>
    </source>
</evidence>
<protein>
    <submittedName>
        <fullName evidence="1">Uncharacterized protein</fullName>
    </submittedName>
</protein>
<keyword evidence="4" id="KW-1185">Reference proteome</keyword>
<evidence type="ECO:0000313" key="1">
    <source>
        <dbReference type="EMBL" id="MBV6321933.1"/>
    </source>
</evidence>
<dbReference type="AlphaFoldDB" id="A0AA41H5A0"/>
<dbReference type="RefSeq" id="WP_217942719.1">
    <property type="nucleotide sequence ID" value="NZ_JAHTGR010000006.1"/>
</dbReference>
<organism evidence="1 3">
    <name type="scientific">Duganella violaceipulchra</name>
    <dbReference type="NCBI Taxonomy" id="2849652"/>
    <lineage>
        <taxon>Bacteria</taxon>
        <taxon>Pseudomonadati</taxon>
        <taxon>Pseudomonadota</taxon>
        <taxon>Betaproteobacteria</taxon>
        <taxon>Burkholderiales</taxon>
        <taxon>Oxalobacteraceae</taxon>
        <taxon>Telluria group</taxon>
        <taxon>Duganella</taxon>
    </lineage>
</organism>
<evidence type="ECO:0000313" key="3">
    <source>
        <dbReference type="Proteomes" id="UP001155901"/>
    </source>
</evidence>
<dbReference type="Proteomes" id="UP001155901">
    <property type="component" value="Unassembled WGS sequence"/>
</dbReference>